<feature type="region of interest" description="Disordered" evidence="1">
    <location>
        <begin position="52"/>
        <end position="76"/>
    </location>
</feature>
<comment type="caution">
    <text evidence="2">The sequence shown here is derived from an EMBL/GenBank/DDBJ whole genome shotgun (WGS) entry which is preliminary data.</text>
</comment>
<keyword evidence="3" id="KW-1185">Reference proteome</keyword>
<evidence type="ECO:0000313" key="3">
    <source>
        <dbReference type="Proteomes" id="UP001596514"/>
    </source>
</evidence>
<organism evidence="2 3">
    <name type="scientific">Streptosporangium amethystogenes subsp. fukuiense</name>
    <dbReference type="NCBI Taxonomy" id="698418"/>
    <lineage>
        <taxon>Bacteria</taxon>
        <taxon>Bacillati</taxon>
        <taxon>Actinomycetota</taxon>
        <taxon>Actinomycetes</taxon>
        <taxon>Streptosporangiales</taxon>
        <taxon>Streptosporangiaceae</taxon>
        <taxon>Streptosporangium</taxon>
    </lineage>
</organism>
<reference evidence="3" key="1">
    <citation type="journal article" date="2019" name="Int. J. Syst. Evol. Microbiol.">
        <title>The Global Catalogue of Microorganisms (GCM) 10K type strain sequencing project: providing services to taxonomists for standard genome sequencing and annotation.</title>
        <authorList>
            <consortium name="The Broad Institute Genomics Platform"/>
            <consortium name="The Broad Institute Genome Sequencing Center for Infectious Disease"/>
            <person name="Wu L."/>
            <person name="Ma J."/>
        </authorList>
    </citation>
    <scope>NUCLEOTIDE SEQUENCE [LARGE SCALE GENOMIC DNA]</scope>
    <source>
        <strain evidence="3">JCM 10083</strain>
    </source>
</reference>
<dbReference type="EMBL" id="JBHTEE010000001">
    <property type="protein sequence ID" value="MFC7603699.1"/>
    <property type="molecule type" value="Genomic_DNA"/>
</dbReference>
<name>A0ABW2T7J5_9ACTN</name>
<sequence>MTASTQMHKTISAHALRDGNLLHVGGTNYVLVAKAEPTEDGQIAVTIYNGDTPQERPFKSYEPQAKVQLSTRGPVV</sequence>
<gene>
    <name evidence="2" type="ORF">ACFQVD_26650</name>
</gene>
<accession>A0ABW2T7J5</accession>
<evidence type="ECO:0000256" key="1">
    <source>
        <dbReference type="SAM" id="MobiDB-lite"/>
    </source>
</evidence>
<dbReference type="RefSeq" id="WP_343981930.1">
    <property type="nucleotide sequence ID" value="NZ_BAAAGK010000233.1"/>
</dbReference>
<evidence type="ECO:0000313" key="2">
    <source>
        <dbReference type="EMBL" id="MFC7603699.1"/>
    </source>
</evidence>
<protein>
    <submittedName>
        <fullName evidence="2">Uncharacterized protein</fullName>
    </submittedName>
</protein>
<dbReference type="Proteomes" id="UP001596514">
    <property type="component" value="Unassembled WGS sequence"/>
</dbReference>
<feature type="compositionally biased region" description="Polar residues" evidence="1">
    <location>
        <begin position="67"/>
        <end position="76"/>
    </location>
</feature>
<proteinExistence type="predicted"/>